<dbReference type="Gene3D" id="2.60.210.10">
    <property type="entry name" value="Apoptosis, Tumor Necrosis Factor Receptor Associated Protein 2, Chain A"/>
    <property type="match status" value="2"/>
</dbReference>
<dbReference type="InterPro" id="IPR008974">
    <property type="entry name" value="TRAF-like"/>
</dbReference>
<dbReference type="Proteomes" id="UP000000768">
    <property type="component" value="Chromosome 5"/>
</dbReference>
<dbReference type="InParanoid" id="C5Y4H2"/>
<keyword evidence="3" id="KW-1185">Reference proteome</keyword>
<dbReference type="Gramene" id="EES09239">
    <property type="protein sequence ID" value="EES09239"/>
    <property type="gene ID" value="SORBI_3005G030700"/>
</dbReference>
<organism evidence="2 3">
    <name type="scientific">Sorghum bicolor</name>
    <name type="common">Sorghum</name>
    <name type="synonym">Sorghum vulgare</name>
    <dbReference type="NCBI Taxonomy" id="4558"/>
    <lineage>
        <taxon>Eukaryota</taxon>
        <taxon>Viridiplantae</taxon>
        <taxon>Streptophyta</taxon>
        <taxon>Embryophyta</taxon>
        <taxon>Tracheophyta</taxon>
        <taxon>Spermatophyta</taxon>
        <taxon>Magnoliopsida</taxon>
        <taxon>Liliopsida</taxon>
        <taxon>Poales</taxon>
        <taxon>Poaceae</taxon>
        <taxon>PACMAD clade</taxon>
        <taxon>Panicoideae</taxon>
        <taxon>Andropogonodae</taxon>
        <taxon>Andropogoneae</taxon>
        <taxon>Sorghinae</taxon>
        <taxon>Sorghum</taxon>
    </lineage>
</organism>
<dbReference type="PANTHER" id="PTHR46162:SF32">
    <property type="entry name" value="MATH DOMAIN-CONTAINING PROTEIN"/>
    <property type="match status" value="1"/>
</dbReference>
<dbReference type="PROSITE" id="PS50144">
    <property type="entry name" value="MATH"/>
    <property type="match status" value="2"/>
</dbReference>
<proteinExistence type="predicted"/>
<name>C5Y4H2_SORBI</name>
<dbReference type="EMBL" id="CM000764">
    <property type="protein sequence ID" value="EES09239.2"/>
    <property type="molecule type" value="Genomic_DNA"/>
</dbReference>
<dbReference type="AlphaFoldDB" id="C5Y4H2"/>
<dbReference type="HOGENOM" id="CLU_2565298_0_0_1"/>
<sequence length="296" mass="33461">MGNCCVAGASSDKATFKWSIDNFSSLLDKGEGWINSRVFKIMGHDWHLRLNPMDRNSDGEECVSLRLVRSKASVEPNTIVDTSFRLIIYDQSYGKHSEHHVSHTFHTASTSSGKSCMIRLAKLKNSSGFVINDNCVFGVKFIKVVTTKAKTASEKFYVKNTSTLPEVKDAYTWCIADFFGMENEGYSPEFTAGGYKWSIYLNKEENHISLYLKKMINDLPEDYAVLVEYTLSIKNQEGGKHFITKGRTQFSNNYPTWGFEKVVSMEDIQDSSNGYLVKTKCCIEAEVKLIGSSRMK</sequence>
<dbReference type="OrthoDB" id="1883087at2759"/>
<dbReference type="PANTHER" id="PTHR46162">
    <property type="entry name" value="TRAF-LIKE FAMILY PROTEIN"/>
    <property type="match status" value="1"/>
</dbReference>
<feature type="domain" description="MATH" evidence="1">
    <location>
        <begin position="13"/>
        <end position="141"/>
    </location>
</feature>
<dbReference type="CDD" id="cd00121">
    <property type="entry name" value="MATH"/>
    <property type="match status" value="2"/>
</dbReference>
<dbReference type="OMA" id="YLMESKC"/>
<reference evidence="2 3" key="1">
    <citation type="journal article" date="2009" name="Nature">
        <title>The Sorghum bicolor genome and the diversification of grasses.</title>
        <authorList>
            <person name="Paterson A.H."/>
            <person name="Bowers J.E."/>
            <person name="Bruggmann R."/>
            <person name="Dubchak I."/>
            <person name="Grimwood J."/>
            <person name="Gundlach H."/>
            <person name="Haberer G."/>
            <person name="Hellsten U."/>
            <person name="Mitros T."/>
            <person name="Poliakov A."/>
            <person name="Schmutz J."/>
            <person name="Spannagl M."/>
            <person name="Tang H."/>
            <person name="Wang X."/>
            <person name="Wicker T."/>
            <person name="Bharti A.K."/>
            <person name="Chapman J."/>
            <person name="Feltus F.A."/>
            <person name="Gowik U."/>
            <person name="Grigoriev I.V."/>
            <person name="Lyons E."/>
            <person name="Maher C.A."/>
            <person name="Martis M."/>
            <person name="Narechania A."/>
            <person name="Otillar R.P."/>
            <person name="Penning B.W."/>
            <person name="Salamov A.A."/>
            <person name="Wang Y."/>
            <person name="Zhang L."/>
            <person name="Carpita N.C."/>
            <person name="Freeling M."/>
            <person name="Gingle A.R."/>
            <person name="Hash C.T."/>
            <person name="Keller B."/>
            <person name="Klein P."/>
            <person name="Kresovich S."/>
            <person name="McCann M.C."/>
            <person name="Ming R."/>
            <person name="Peterson D.G."/>
            <person name="Mehboob-ur-Rahman"/>
            <person name="Ware D."/>
            <person name="Westhoff P."/>
            <person name="Mayer K.F."/>
            <person name="Messing J."/>
            <person name="Rokhsar D.S."/>
        </authorList>
    </citation>
    <scope>NUCLEOTIDE SEQUENCE [LARGE SCALE GENOMIC DNA]</scope>
    <source>
        <strain evidence="3">cv. BTx623</strain>
    </source>
</reference>
<protein>
    <recommendedName>
        <fullName evidence="1">MATH domain-containing protein</fullName>
    </recommendedName>
</protein>
<dbReference type="InterPro" id="IPR002083">
    <property type="entry name" value="MATH/TRAF_dom"/>
</dbReference>
<evidence type="ECO:0000259" key="1">
    <source>
        <dbReference type="PROSITE" id="PS50144"/>
    </source>
</evidence>
<dbReference type="Pfam" id="PF22486">
    <property type="entry name" value="MATH_2"/>
    <property type="match status" value="2"/>
</dbReference>
<dbReference type="SUPFAM" id="SSF49599">
    <property type="entry name" value="TRAF domain-like"/>
    <property type="match status" value="2"/>
</dbReference>
<evidence type="ECO:0000313" key="2">
    <source>
        <dbReference type="EMBL" id="EES09239.2"/>
    </source>
</evidence>
<reference evidence="3" key="2">
    <citation type="journal article" date="2018" name="Plant J.">
        <title>The Sorghum bicolor reference genome: improved assembly, gene annotations, a transcriptome atlas, and signatures of genome organization.</title>
        <authorList>
            <person name="McCormick R.F."/>
            <person name="Truong S.K."/>
            <person name="Sreedasyam A."/>
            <person name="Jenkins J."/>
            <person name="Shu S."/>
            <person name="Sims D."/>
            <person name="Kennedy M."/>
            <person name="Amirebrahimi M."/>
            <person name="Weers B.D."/>
            <person name="McKinley B."/>
            <person name="Mattison A."/>
            <person name="Morishige D.T."/>
            <person name="Grimwood J."/>
            <person name="Schmutz J."/>
            <person name="Mullet J.E."/>
        </authorList>
    </citation>
    <scope>NUCLEOTIDE SEQUENCE [LARGE SCALE GENOMIC DNA]</scope>
    <source>
        <strain evidence="3">cv. BTx623</strain>
    </source>
</reference>
<evidence type="ECO:0000313" key="3">
    <source>
        <dbReference type="Proteomes" id="UP000000768"/>
    </source>
</evidence>
<gene>
    <name evidence="2" type="ORF">SORBI_3005G030700</name>
</gene>
<dbReference type="SMART" id="SM00061">
    <property type="entry name" value="MATH"/>
    <property type="match status" value="2"/>
</dbReference>
<feature type="domain" description="MATH" evidence="1">
    <location>
        <begin position="168"/>
        <end position="287"/>
    </location>
</feature>
<accession>C5Y4H2</accession>